<gene>
    <name evidence="2" type="ORF">CLCR_09953</name>
</gene>
<feature type="compositionally biased region" description="Pro residues" evidence="1">
    <location>
        <begin position="121"/>
        <end position="132"/>
    </location>
</feature>
<feature type="region of interest" description="Disordered" evidence="1">
    <location>
        <begin position="97"/>
        <end position="227"/>
    </location>
</feature>
<feature type="region of interest" description="Disordered" evidence="1">
    <location>
        <begin position="344"/>
        <end position="540"/>
    </location>
</feature>
<name>A0A1C1CZ68_9EURO</name>
<feature type="compositionally biased region" description="Basic and acidic residues" evidence="1">
    <location>
        <begin position="167"/>
        <end position="220"/>
    </location>
</feature>
<dbReference type="VEuPathDB" id="FungiDB:CLCR_09953"/>
<protein>
    <submittedName>
        <fullName evidence="2">Protein pal1</fullName>
    </submittedName>
</protein>
<comment type="caution">
    <text evidence="2">The sequence shown here is derived from an EMBL/GenBank/DDBJ whole genome shotgun (WGS) entry which is preliminary data.</text>
</comment>
<feature type="compositionally biased region" description="Low complexity" evidence="1">
    <location>
        <begin position="476"/>
        <end position="489"/>
    </location>
</feature>
<feature type="compositionally biased region" description="Low complexity" evidence="1">
    <location>
        <begin position="48"/>
        <end position="72"/>
    </location>
</feature>
<dbReference type="PANTHER" id="PTHR28307">
    <property type="entry name" value="PROTEIN PAL1"/>
    <property type="match status" value="1"/>
</dbReference>
<accession>A0A1C1CZ68</accession>
<dbReference type="Proteomes" id="UP000094526">
    <property type="component" value="Unassembled WGS sequence"/>
</dbReference>
<evidence type="ECO:0000313" key="3">
    <source>
        <dbReference type="Proteomes" id="UP000094526"/>
    </source>
</evidence>
<evidence type="ECO:0000313" key="2">
    <source>
        <dbReference type="EMBL" id="OCT53833.1"/>
    </source>
</evidence>
<dbReference type="PANTHER" id="PTHR28307:SF2">
    <property type="entry name" value="PROTEIN PAL1"/>
    <property type="match status" value="1"/>
</dbReference>
<dbReference type="GO" id="GO:0005737">
    <property type="term" value="C:cytoplasm"/>
    <property type="evidence" value="ECO:0007669"/>
    <property type="project" value="TreeGrafter"/>
</dbReference>
<dbReference type="eggNOG" id="ENOG502QPHY">
    <property type="taxonomic scope" value="Eukaryota"/>
</dbReference>
<reference evidence="3" key="1">
    <citation type="submission" date="2015-07" db="EMBL/GenBank/DDBJ databases">
        <authorList>
            <person name="Teixeira M.M."/>
            <person name="Souza R.C."/>
            <person name="Almeida L.G."/>
            <person name="Vicente V.A."/>
            <person name="de Hoog S."/>
            <person name="Bocca A.L."/>
            <person name="de Almeida S.R."/>
            <person name="Vasconcelos A.T."/>
            <person name="Felipe M.S."/>
        </authorList>
    </citation>
    <scope>NUCLEOTIDE SEQUENCE [LARGE SCALE GENOMIC DNA]</scope>
    <source>
        <strain evidence="3">KSF</strain>
    </source>
</reference>
<feature type="compositionally biased region" description="Polar residues" evidence="1">
    <location>
        <begin position="433"/>
        <end position="448"/>
    </location>
</feature>
<dbReference type="VEuPathDB" id="FungiDB:G647_00759"/>
<dbReference type="STRING" id="86049.A0A1C1CZ68"/>
<evidence type="ECO:0000256" key="1">
    <source>
        <dbReference type="SAM" id="MobiDB-lite"/>
    </source>
</evidence>
<feature type="compositionally biased region" description="Basic residues" evidence="1">
    <location>
        <begin position="401"/>
        <end position="414"/>
    </location>
</feature>
<feature type="compositionally biased region" description="Polar residues" evidence="1">
    <location>
        <begin position="27"/>
        <end position="40"/>
    </location>
</feature>
<sequence length="540" mass="58654">MAQAAPAPLTERGPSPLASKNPFRNLVSENSTVKPISTNPFLDANEITSPDSATKTTPTTASASASATSPSSMEAKTADIFVSSVLSGSSVVTDIGQASLDLKDSKPSQPPVNGSIRRENMPPPRTYPPRGPPLRHRPSNSDEERRRQQGKPRGLPNDLDIFADPPDASRAHERRAPPRRNSESSVREKPKDVDPDAEKRRRERRAREGREGREGRDGKGSMKSKKPNARLDIIDKLDVTSIYGTGRELSCLLWGEIALTRAVFHHDGPFDACNPHRNRRGARQAPMQAFPKDSLNMQLGGSGPNNSKLNLDQYHGTGIEANRDYNHAAVQDADADYLRRPLPERSASFNPTARTEPVHGHESAGLGTSTFLEGTPASRAAIQRRESEQEAADQAMAAGLSRKKSLAQRIKSVRPRVNDTGRMTSPEPFPAVSPTSPLGTGRSEQNGVNPFFKDYDKEYEKKGAQIAFAEEQLKNPPRARAPSSPKRSALTLERKLTAESVGPPPEEGKAGGGGGFLSRVKSIKGGRSKTRERRNTEASS</sequence>
<proteinExistence type="predicted"/>
<dbReference type="InterPro" id="IPR013226">
    <property type="entry name" value="Pal1"/>
</dbReference>
<dbReference type="EMBL" id="LGRB01000008">
    <property type="protein sequence ID" value="OCT53833.1"/>
    <property type="molecule type" value="Genomic_DNA"/>
</dbReference>
<feature type="compositionally biased region" description="Basic and acidic residues" evidence="1">
    <location>
        <begin position="453"/>
        <end position="463"/>
    </location>
</feature>
<dbReference type="AlphaFoldDB" id="A0A1C1CZ68"/>
<keyword evidence="3" id="KW-1185">Reference proteome</keyword>
<feature type="region of interest" description="Disordered" evidence="1">
    <location>
        <begin position="1"/>
        <end position="75"/>
    </location>
</feature>
<dbReference type="OrthoDB" id="5352132at2759"/>
<dbReference type="Pfam" id="PF08316">
    <property type="entry name" value="Pal1"/>
    <property type="match status" value="1"/>
</dbReference>
<organism evidence="2 3">
    <name type="scientific">Cladophialophora carrionii</name>
    <dbReference type="NCBI Taxonomy" id="86049"/>
    <lineage>
        <taxon>Eukaryota</taxon>
        <taxon>Fungi</taxon>
        <taxon>Dikarya</taxon>
        <taxon>Ascomycota</taxon>
        <taxon>Pezizomycotina</taxon>
        <taxon>Eurotiomycetes</taxon>
        <taxon>Chaetothyriomycetidae</taxon>
        <taxon>Chaetothyriales</taxon>
        <taxon>Herpotrichiellaceae</taxon>
        <taxon>Cladophialophora</taxon>
    </lineage>
</organism>
<feature type="compositionally biased region" description="Basic residues" evidence="1">
    <location>
        <begin position="521"/>
        <end position="532"/>
    </location>
</feature>